<dbReference type="InterPro" id="IPR019734">
    <property type="entry name" value="TPR_rpt"/>
</dbReference>
<gene>
    <name evidence="3" type="ORF">FYJ85_02470</name>
</gene>
<dbReference type="Gene3D" id="1.25.40.10">
    <property type="entry name" value="Tetratricopeptide repeat domain"/>
    <property type="match status" value="2"/>
</dbReference>
<dbReference type="Proteomes" id="UP000435649">
    <property type="component" value="Unassembled WGS sequence"/>
</dbReference>
<sequence>MWKHQVSPPPEQHRMKKAKFLLPAAVTALSALCLAVIVWLAVAGRRDAAEFAEAAGAFEQGDYRSALPRLAAVVGKDPSNAAAYRMLGAIFESERNYSSALFCYRQAKGLDPQDPALKTKYAEMLSAVGDARTLLNSFKQDFDRKKLSGDDLFYYLEALIADGKSEAAEAVLKTGQPNEAARIAYQRGFLALKRNDPAAALHSFAKIPDGALPVPARLRLLGMTGAVQFAAGNEAEAEKAFRLLAAEVPETGDYLLAQFYRRTGREREYRVQLEETVQANPLLTAARVELAEQYAGEKNTAGLKQLLRQPNNRAEAEAFSYIEAMRALLEGRFADAEKSLSAAAAFAGRPLYQAIRMQCRIARQDVGMLPESVNALLRLTPTPEARSQVVSELFPLLLELARRDAGTEAAECAELILSVSDQPSPARTTALEVRLQTAAAAGDPAGILRSAAALLKENPDHPAANLAMGDAQLAMRKPDAALDCFNRLPADSPTAQFGKARAFAMQQKPDEADRMYAAAWRQAPGNPVLFESYAAFLIDRKRGGEIAALAVALPATPGARHLAAFQQARAAEAGNSPDEARKHYLDALAALEKLPPSPAVDYRRAYLSALAGRDTEAEALYGRLLEDNPQSLPVLLNLSEVKAALGKKQEALSLARSAARLAPDSEAARQCLKRRGQENRP</sequence>
<evidence type="ECO:0000313" key="4">
    <source>
        <dbReference type="Proteomes" id="UP000435649"/>
    </source>
</evidence>
<keyword evidence="4" id="KW-1185">Reference proteome</keyword>
<keyword evidence="2" id="KW-0812">Transmembrane</keyword>
<name>A0A844FZY2_9BACT</name>
<accession>A0A844FZY2</accession>
<dbReference type="SMART" id="SM00028">
    <property type="entry name" value="TPR"/>
    <property type="match status" value="4"/>
</dbReference>
<feature type="repeat" description="TPR" evidence="1">
    <location>
        <begin position="81"/>
        <end position="114"/>
    </location>
</feature>
<organism evidence="3 4">
    <name type="scientific">Victivallis lenta</name>
    <dbReference type="NCBI Taxonomy" id="2606640"/>
    <lineage>
        <taxon>Bacteria</taxon>
        <taxon>Pseudomonadati</taxon>
        <taxon>Lentisphaerota</taxon>
        <taxon>Lentisphaeria</taxon>
        <taxon>Victivallales</taxon>
        <taxon>Victivallaceae</taxon>
        <taxon>Victivallis</taxon>
    </lineage>
</organism>
<dbReference type="Pfam" id="PF13432">
    <property type="entry name" value="TPR_16"/>
    <property type="match status" value="2"/>
</dbReference>
<keyword evidence="1" id="KW-0802">TPR repeat</keyword>
<dbReference type="Pfam" id="PF14559">
    <property type="entry name" value="TPR_19"/>
    <property type="match status" value="1"/>
</dbReference>
<evidence type="ECO:0000313" key="3">
    <source>
        <dbReference type="EMBL" id="MST95908.1"/>
    </source>
</evidence>
<comment type="caution">
    <text evidence="3">The sequence shown here is derived from an EMBL/GenBank/DDBJ whole genome shotgun (WGS) entry which is preliminary data.</text>
</comment>
<feature type="transmembrane region" description="Helical" evidence="2">
    <location>
        <begin position="20"/>
        <end position="42"/>
    </location>
</feature>
<dbReference type="InterPro" id="IPR011990">
    <property type="entry name" value="TPR-like_helical_dom_sf"/>
</dbReference>
<keyword evidence="2" id="KW-1133">Transmembrane helix</keyword>
<dbReference type="PANTHER" id="PTHR12558">
    <property type="entry name" value="CELL DIVISION CYCLE 16,23,27"/>
    <property type="match status" value="1"/>
</dbReference>
<proteinExistence type="predicted"/>
<dbReference type="PANTHER" id="PTHR12558:SF13">
    <property type="entry name" value="CELL DIVISION CYCLE PROTEIN 27 HOMOLOG"/>
    <property type="match status" value="1"/>
</dbReference>
<protein>
    <submittedName>
        <fullName evidence="3">Tetratricopeptide repeat protein</fullName>
    </submittedName>
</protein>
<dbReference type="AlphaFoldDB" id="A0A844FZY2"/>
<evidence type="ECO:0000256" key="1">
    <source>
        <dbReference type="PROSITE-ProRule" id="PRU00339"/>
    </source>
</evidence>
<dbReference type="SUPFAM" id="SSF48452">
    <property type="entry name" value="TPR-like"/>
    <property type="match status" value="3"/>
</dbReference>
<dbReference type="PROSITE" id="PS50005">
    <property type="entry name" value="TPR"/>
    <property type="match status" value="1"/>
</dbReference>
<reference evidence="3 4" key="1">
    <citation type="submission" date="2019-08" db="EMBL/GenBank/DDBJ databases">
        <title>In-depth cultivation of the pig gut microbiome towards novel bacterial diversity and tailored functional studies.</title>
        <authorList>
            <person name="Wylensek D."/>
            <person name="Hitch T.C.A."/>
            <person name="Clavel T."/>
        </authorList>
    </citation>
    <scope>NUCLEOTIDE SEQUENCE [LARGE SCALE GENOMIC DNA]</scope>
    <source>
        <strain evidence="3 4">BBE-744-WT-12</strain>
    </source>
</reference>
<dbReference type="EMBL" id="VUNS01000002">
    <property type="protein sequence ID" value="MST95908.1"/>
    <property type="molecule type" value="Genomic_DNA"/>
</dbReference>
<keyword evidence="2" id="KW-0472">Membrane</keyword>
<evidence type="ECO:0000256" key="2">
    <source>
        <dbReference type="SAM" id="Phobius"/>
    </source>
</evidence>